<dbReference type="Proteomes" id="UP001596356">
    <property type="component" value="Unassembled WGS sequence"/>
</dbReference>
<accession>A0ABW2AW55</accession>
<dbReference type="InterPro" id="IPR045931">
    <property type="entry name" value="DUF6350"/>
</dbReference>
<protein>
    <submittedName>
        <fullName evidence="2">DUF6350 family protein</fullName>
    </submittedName>
</protein>
<feature type="transmembrane region" description="Helical" evidence="1">
    <location>
        <begin position="301"/>
        <end position="322"/>
    </location>
</feature>
<name>A0ABW2AW55_9MICO</name>
<sequence>MSVLDRTGRDERAAGEYDERISPGVVAGYGAVAAGAVVLVLFAVLLVGWVTDPRSGGSWMSVLGLSGDVWALAHGGRVHAPVVGSITFAPLLATFAAIVLARTAARPVLATGTRRGLWPTTGAFAGGYAVAGVAISALGYLGPATPSPVYVIPGALLVPLIGFVWAIARDKDDDSPLRAEMIAQYDRVPPMVRKAVRPGLEGLAALTGLGALIVLIAVLTHLARIGAVSGTLDMGLVGAVMLWGGQLTALPNGVAWATTWASGGGLQIGPVDLGIGQVTPGTLPAFPALGGIPEAGPLSSLMLIAPVAVVAIGAAIGWRVVSRTSLLSSVTNKLTQAAVASAIASVTMVVLALVGRAGLGDNAMAYVGPTPLSCLLLIVEVMGAALLTTTLVHWLRSSH</sequence>
<keyword evidence="3" id="KW-1185">Reference proteome</keyword>
<reference evidence="3" key="1">
    <citation type="journal article" date="2019" name="Int. J. Syst. Evol. Microbiol.">
        <title>The Global Catalogue of Microorganisms (GCM) 10K type strain sequencing project: providing services to taxonomists for standard genome sequencing and annotation.</title>
        <authorList>
            <consortium name="The Broad Institute Genomics Platform"/>
            <consortium name="The Broad Institute Genome Sequencing Center for Infectious Disease"/>
            <person name="Wu L."/>
            <person name="Ma J."/>
        </authorList>
    </citation>
    <scope>NUCLEOTIDE SEQUENCE [LARGE SCALE GENOMIC DNA]</scope>
    <source>
        <strain evidence="3">NBRC 106593</strain>
    </source>
</reference>
<feature type="transmembrane region" description="Helical" evidence="1">
    <location>
        <begin position="147"/>
        <end position="168"/>
    </location>
</feature>
<evidence type="ECO:0000256" key="1">
    <source>
        <dbReference type="SAM" id="Phobius"/>
    </source>
</evidence>
<evidence type="ECO:0000313" key="2">
    <source>
        <dbReference type="EMBL" id="MFC6714873.1"/>
    </source>
</evidence>
<keyword evidence="1" id="KW-0472">Membrane</keyword>
<feature type="transmembrane region" description="Helical" evidence="1">
    <location>
        <begin position="82"/>
        <end position="105"/>
    </location>
</feature>
<feature type="transmembrane region" description="Helical" evidence="1">
    <location>
        <begin position="375"/>
        <end position="395"/>
    </location>
</feature>
<dbReference type="Pfam" id="PF19877">
    <property type="entry name" value="DUF6350"/>
    <property type="match status" value="1"/>
</dbReference>
<dbReference type="RefSeq" id="WP_377823574.1">
    <property type="nucleotide sequence ID" value="NZ_JBHSWJ010000002.1"/>
</dbReference>
<evidence type="ECO:0000313" key="3">
    <source>
        <dbReference type="Proteomes" id="UP001596356"/>
    </source>
</evidence>
<feature type="transmembrane region" description="Helical" evidence="1">
    <location>
        <begin position="334"/>
        <end position="355"/>
    </location>
</feature>
<organism evidence="2 3">
    <name type="scientific">Branchiibius cervicis</name>
    <dbReference type="NCBI Taxonomy" id="908252"/>
    <lineage>
        <taxon>Bacteria</taxon>
        <taxon>Bacillati</taxon>
        <taxon>Actinomycetota</taxon>
        <taxon>Actinomycetes</taxon>
        <taxon>Micrococcales</taxon>
        <taxon>Dermacoccaceae</taxon>
        <taxon>Branchiibius</taxon>
    </lineage>
</organism>
<feature type="transmembrane region" description="Helical" evidence="1">
    <location>
        <begin position="26"/>
        <end position="50"/>
    </location>
</feature>
<feature type="transmembrane region" description="Helical" evidence="1">
    <location>
        <begin position="203"/>
        <end position="223"/>
    </location>
</feature>
<gene>
    <name evidence="2" type="ORF">ACFQBT_14045</name>
</gene>
<keyword evidence="1" id="KW-1133">Transmembrane helix</keyword>
<proteinExistence type="predicted"/>
<keyword evidence="1" id="KW-0812">Transmembrane</keyword>
<dbReference type="EMBL" id="JBHSWJ010000002">
    <property type="protein sequence ID" value="MFC6714873.1"/>
    <property type="molecule type" value="Genomic_DNA"/>
</dbReference>
<comment type="caution">
    <text evidence="2">The sequence shown here is derived from an EMBL/GenBank/DDBJ whole genome shotgun (WGS) entry which is preliminary data.</text>
</comment>
<feature type="transmembrane region" description="Helical" evidence="1">
    <location>
        <begin position="117"/>
        <end position="141"/>
    </location>
</feature>